<evidence type="ECO:0000313" key="1">
    <source>
        <dbReference type="EMBL" id="JAH20864.1"/>
    </source>
</evidence>
<protein>
    <submittedName>
        <fullName evidence="1">Uncharacterized protein</fullName>
    </submittedName>
</protein>
<dbReference type="EMBL" id="GBXM01087713">
    <property type="protein sequence ID" value="JAH20864.1"/>
    <property type="molecule type" value="Transcribed_RNA"/>
</dbReference>
<proteinExistence type="predicted"/>
<name>A0A0E9QVL4_ANGAN</name>
<organism evidence="1">
    <name type="scientific">Anguilla anguilla</name>
    <name type="common">European freshwater eel</name>
    <name type="synonym">Muraena anguilla</name>
    <dbReference type="NCBI Taxonomy" id="7936"/>
    <lineage>
        <taxon>Eukaryota</taxon>
        <taxon>Metazoa</taxon>
        <taxon>Chordata</taxon>
        <taxon>Craniata</taxon>
        <taxon>Vertebrata</taxon>
        <taxon>Euteleostomi</taxon>
        <taxon>Actinopterygii</taxon>
        <taxon>Neopterygii</taxon>
        <taxon>Teleostei</taxon>
        <taxon>Anguilliformes</taxon>
        <taxon>Anguillidae</taxon>
        <taxon>Anguilla</taxon>
    </lineage>
</organism>
<dbReference type="AlphaFoldDB" id="A0A0E9QVL4"/>
<reference evidence="1" key="2">
    <citation type="journal article" date="2015" name="Fish Shellfish Immunol.">
        <title>Early steps in the European eel (Anguilla anguilla)-Vibrio vulnificus interaction in the gills: Role of the RtxA13 toxin.</title>
        <authorList>
            <person name="Callol A."/>
            <person name="Pajuelo D."/>
            <person name="Ebbesson L."/>
            <person name="Teles M."/>
            <person name="MacKenzie S."/>
            <person name="Amaro C."/>
        </authorList>
    </citation>
    <scope>NUCLEOTIDE SEQUENCE</scope>
</reference>
<sequence>MRGCPQISVRMQVLSLNTRALSRKHQGAKEPRSIKMRLLWTLHCS</sequence>
<reference evidence="1" key="1">
    <citation type="submission" date="2014-11" db="EMBL/GenBank/DDBJ databases">
        <authorList>
            <person name="Amaro Gonzalez C."/>
        </authorList>
    </citation>
    <scope>NUCLEOTIDE SEQUENCE</scope>
</reference>
<accession>A0A0E9QVL4</accession>